<dbReference type="AlphaFoldDB" id="A0AAV3QAT2"/>
<comment type="caution">
    <text evidence="2">The sequence shown here is derived from an EMBL/GenBank/DDBJ whole genome shotgun (WGS) entry which is preliminary data.</text>
</comment>
<name>A0AAV3QAT2_LITER</name>
<gene>
    <name evidence="2" type="ORF">LIER_16888</name>
</gene>
<evidence type="ECO:0000313" key="2">
    <source>
        <dbReference type="EMBL" id="GAA0160306.1"/>
    </source>
</evidence>
<dbReference type="Proteomes" id="UP001454036">
    <property type="component" value="Unassembled WGS sequence"/>
</dbReference>
<accession>A0AAV3QAT2</accession>
<feature type="region of interest" description="Disordered" evidence="1">
    <location>
        <begin position="1"/>
        <end position="42"/>
    </location>
</feature>
<reference evidence="2 3" key="1">
    <citation type="submission" date="2024-01" db="EMBL/GenBank/DDBJ databases">
        <title>The complete chloroplast genome sequence of Lithospermum erythrorhizon: insights into the phylogenetic relationship among Boraginaceae species and the maternal lineages of purple gromwells.</title>
        <authorList>
            <person name="Okada T."/>
            <person name="Watanabe K."/>
        </authorList>
    </citation>
    <scope>NUCLEOTIDE SEQUENCE [LARGE SCALE GENOMIC DNA]</scope>
</reference>
<proteinExistence type="predicted"/>
<protein>
    <submittedName>
        <fullName evidence="2">Uncharacterized protein</fullName>
    </submittedName>
</protein>
<sequence>MQGVEGKDGGTGSTSLGTKEREVGRSLAKSVAKREVASGGDSVVNGIDSIMFPEYNLPVKIAPNPYACLDRLQDGDGKEFGQARSSKKKMEMKESSRVLRNRPLAQNIR</sequence>
<keyword evidence="3" id="KW-1185">Reference proteome</keyword>
<feature type="region of interest" description="Disordered" evidence="1">
    <location>
        <begin position="77"/>
        <end position="109"/>
    </location>
</feature>
<dbReference type="EMBL" id="BAABME010003842">
    <property type="protein sequence ID" value="GAA0160306.1"/>
    <property type="molecule type" value="Genomic_DNA"/>
</dbReference>
<evidence type="ECO:0000313" key="3">
    <source>
        <dbReference type="Proteomes" id="UP001454036"/>
    </source>
</evidence>
<organism evidence="2 3">
    <name type="scientific">Lithospermum erythrorhizon</name>
    <name type="common">Purple gromwell</name>
    <name type="synonym">Lithospermum officinale var. erythrorhizon</name>
    <dbReference type="NCBI Taxonomy" id="34254"/>
    <lineage>
        <taxon>Eukaryota</taxon>
        <taxon>Viridiplantae</taxon>
        <taxon>Streptophyta</taxon>
        <taxon>Embryophyta</taxon>
        <taxon>Tracheophyta</taxon>
        <taxon>Spermatophyta</taxon>
        <taxon>Magnoliopsida</taxon>
        <taxon>eudicotyledons</taxon>
        <taxon>Gunneridae</taxon>
        <taxon>Pentapetalae</taxon>
        <taxon>asterids</taxon>
        <taxon>lamiids</taxon>
        <taxon>Boraginales</taxon>
        <taxon>Boraginaceae</taxon>
        <taxon>Boraginoideae</taxon>
        <taxon>Lithospermeae</taxon>
        <taxon>Lithospermum</taxon>
    </lineage>
</organism>
<evidence type="ECO:0000256" key="1">
    <source>
        <dbReference type="SAM" id="MobiDB-lite"/>
    </source>
</evidence>
<feature type="compositionally biased region" description="Basic and acidic residues" evidence="1">
    <location>
        <begin position="88"/>
        <end position="97"/>
    </location>
</feature>